<dbReference type="InterPro" id="IPR006533">
    <property type="entry name" value="T6SS_Vgr_RhsGE"/>
</dbReference>
<dbReference type="Gene3D" id="2.30.110.50">
    <property type="match status" value="1"/>
</dbReference>
<name>A0A6L6IRX2_9ENTR</name>
<evidence type="ECO:0000313" key="1">
    <source>
        <dbReference type="EMBL" id="MTH48714.1"/>
    </source>
</evidence>
<dbReference type="Proteomes" id="UP000477739">
    <property type="component" value="Unassembled WGS sequence"/>
</dbReference>
<reference evidence="1 2" key="1">
    <citation type="submission" date="2019-11" db="EMBL/GenBank/DDBJ databases">
        <title>Escherichia alba sp. nov. isolated from the gut of plastic-eating superworms Zophobas atratus.</title>
        <authorList>
            <person name="Yang Y."/>
        </authorList>
    </citation>
    <scope>NUCLEOTIDE SEQUENCE [LARGE SCALE GENOMIC DNA]</scope>
    <source>
        <strain evidence="2">BIT-B35</strain>
    </source>
</reference>
<organism evidence="1 2">
    <name type="scientific">Intestinirhabdus alba</name>
    <dbReference type="NCBI Taxonomy" id="2899544"/>
    <lineage>
        <taxon>Bacteria</taxon>
        <taxon>Pseudomonadati</taxon>
        <taxon>Pseudomonadota</taxon>
        <taxon>Gammaproteobacteria</taxon>
        <taxon>Enterobacterales</taxon>
        <taxon>Enterobacteriaceae</taxon>
        <taxon>Intestinirhabdus</taxon>
    </lineage>
</organism>
<feature type="non-terminal residue" evidence="1">
    <location>
        <position position="210"/>
    </location>
</feature>
<dbReference type="AlphaFoldDB" id="A0A6L6IRX2"/>
<keyword evidence="2" id="KW-1185">Reference proteome</keyword>
<dbReference type="SUPFAM" id="SSF69279">
    <property type="entry name" value="Phage tail proteins"/>
    <property type="match status" value="1"/>
</dbReference>
<dbReference type="EMBL" id="WMJZ01000052">
    <property type="protein sequence ID" value="MTH48714.1"/>
    <property type="molecule type" value="Genomic_DNA"/>
</dbReference>
<accession>A0A6L6IRX2</accession>
<dbReference type="NCBIfam" id="TIGR01646">
    <property type="entry name" value="vgr_GE"/>
    <property type="match status" value="1"/>
</dbReference>
<sequence>MTASLTPLLFSHSHHLLAVKGCQSTLDVLAFEGEEALSRPFRYRIEFTSPDHDITKENMLLKPASLTLRAPVDQGFGITAQRPLRVIQGVVSGFERLGSSKDETRYALTLEPRLALLARSHQNAIYQDMSVPQIVEKILRERHGMRGQDFLFSLTKTYPRREQVMQYGEDDLHFVSRLLGEVGIWFRFTTDTRLHIDVAEFCDDRQGYVR</sequence>
<comment type="caution">
    <text evidence="1">The sequence shown here is derived from an EMBL/GenBank/DDBJ whole genome shotgun (WGS) entry which is preliminary data.</text>
</comment>
<proteinExistence type="predicted"/>
<dbReference type="Gene3D" id="3.55.50.10">
    <property type="entry name" value="Baseplate protein-like domains"/>
    <property type="match status" value="1"/>
</dbReference>
<protein>
    <submittedName>
        <fullName evidence="1">Type VI secretion system tip protein VgrG</fullName>
    </submittedName>
</protein>
<dbReference type="OrthoDB" id="6710627at2"/>
<dbReference type="RefSeq" id="WP_155110103.1">
    <property type="nucleotide sequence ID" value="NZ_WMJZ01000052.1"/>
</dbReference>
<dbReference type="Pfam" id="PF05954">
    <property type="entry name" value="Phage_GPD"/>
    <property type="match status" value="1"/>
</dbReference>
<gene>
    <name evidence="1" type="primary">vgrG</name>
    <name evidence="1" type="ORF">GJV78_21210</name>
</gene>
<evidence type="ECO:0000313" key="2">
    <source>
        <dbReference type="Proteomes" id="UP000477739"/>
    </source>
</evidence>